<dbReference type="Gene3D" id="3.40.190.290">
    <property type="match status" value="1"/>
</dbReference>
<reference evidence="6 7" key="1">
    <citation type="journal article" date="2007" name="Appl. Environ. Microbiol.">
        <title>Rhizobial factors required for stem nodule maturation and maintenance in Sesbania rostrata-Azorhizobium caulinodans ORS571 symbiosis.</title>
        <authorList>
            <person name="Suzuki S."/>
            <person name="Aono T."/>
            <person name="Lee KB."/>
            <person name="Suzuki T."/>
            <person name="Liu CT."/>
            <person name="Miwa H."/>
            <person name="Wakao S."/>
            <person name="Iki T."/>
            <person name="Oyaizu H."/>
        </authorList>
    </citation>
    <scope>NUCLEOTIDE SEQUENCE [LARGE SCALE GENOMIC DNA]</scope>
    <source>
        <strain evidence="7">ATCC 43989 / DSM 5975 / JCM 20966 / LMG 6465 / NBRC 14845 / NCIMB 13405 / ORS 571</strain>
    </source>
</reference>
<name>A8IDB2_AZOC5</name>
<feature type="domain" description="HTH lysR-type" evidence="5">
    <location>
        <begin position="26"/>
        <end position="78"/>
    </location>
</feature>
<dbReference type="STRING" id="438753.AZC_2906"/>
<dbReference type="Gene3D" id="1.10.10.10">
    <property type="entry name" value="Winged helix-like DNA-binding domain superfamily/Winged helix DNA-binding domain"/>
    <property type="match status" value="1"/>
</dbReference>
<reference evidence="6 7" key="5">
    <citation type="journal article" date="2010" name="Appl. Environ. Microbiol.">
        <title>phrR-like gene praR of Azorhizobium caulinodans ORS571 is essential for symbiosis with Sesbania rostrata and is involved in expression of reb genes.</title>
        <authorList>
            <person name="Akiba N."/>
            <person name="Aono T."/>
            <person name="Toyazaki H."/>
            <person name="Sato S."/>
            <person name="Oyaizu H."/>
        </authorList>
    </citation>
    <scope>NUCLEOTIDE SEQUENCE [LARGE SCALE GENOMIC DNA]</scope>
    <source>
        <strain evidence="7">ATCC 43989 / DSM 5975 / JCM 20966 / LMG 6465 / NBRC 14845 / NCIMB 13405 / ORS 571</strain>
    </source>
</reference>
<evidence type="ECO:0000256" key="3">
    <source>
        <dbReference type="ARBA" id="ARBA00023125"/>
    </source>
</evidence>
<proteinExistence type="inferred from homology"/>
<organism evidence="6 7">
    <name type="scientific">Azorhizobium caulinodans (strain ATCC 43989 / DSM 5975 / JCM 20966 / LMG 6465 / NBRC 14845 / NCIMB 13405 / ORS 571)</name>
    <dbReference type="NCBI Taxonomy" id="438753"/>
    <lineage>
        <taxon>Bacteria</taxon>
        <taxon>Pseudomonadati</taxon>
        <taxon>Pseudomonadota</taxon>
        <taxon>Alphaproteobacteria</taxon>
        <taxon>Hyphomicrobiales</taxon>
        <taxon>Xanthobacteraceae</taxon>
        <taxon>Azorhizobium</taxon>
    </lineage>
</organism>
<dbReference type="GO" id="GO:0003677">
    <property type="term" value="F:DNA binding"/>
    <property type="evidence" value="ECO:0007669"/>
    <property type="project" value="UniProtKB-KW"/>
</dbReference>
<dbReference type="HOGENOM" id="CLU_039613_6_0_5"/>
<dbReference type="InterPro" id="IPR036390">
    <property type="entry name" value="WH_DNA-bd_sf"/>
</dbReference>
<keyword evidence="7" id="KW-1185">Reference proteome</keyword>
<dbReference type="AlphaFoldDB" id="A8IDB2"/>
<dbReference type="eggNOG" id="COG0583">
    <property type="taxonomic scope" value="Bacteria"/>
</dbReference>
<dbReference type="GO" id="GO:0005829">
    <property type="term" value="C:cytosol"/>
    <property type="evidence" value="ECO:0007669"/>
    <property type="project" value="TreeGrafter"/>
</dbReference>
<dbReference type="InterPro" id="IPR005119">
    <property type="entry name" value="LysR_subst-bd"/>
</dbReference>
<reference evidence="6 7" key="4">
    <citation type="journal article" date="2009" name="Appl. Environ. Microbiol.">
        <title>Comparative genome-wide transcriptional profiling of Azorhizobium caulinodans ORS571 grown under free-living and symbiotic conditions.</title>
        <authorList>
            <person name="Tsukada S."/>
            <person name="Aono T."/>
            <person name="Akiba N."/>
            <person name="Lee KB."/>
            <person name="Liu CT."/>
            <person name="Toyazaki H."/>
            <person name="Oyaizu H."/>
        </authorList>
    </citation>
    <scope>NUCLEOTIDE SEQUENCE [LARGE SCALE GENOMIC DNA]</scope>
    <source>
        <strain evidence="7">ATCC 43989 / DSM 5975 / JCM 20966 / LMG 6465 / NBRC 14845 / NCIMB 13405 / ORS 571</strain>
    </source>
</reference>
<dbReference type="GO" id="GO:0003700">
    <property type="term" value="F:DNA-binding transcription factor activity"/>
    <property type="evidence" value="ECO:0007669"/>
    <property type="project" value="InterPro"/>
</dbReference>
<dbReference type="SUPFAM" id="SSF53850">
    <property type="entry name" value="Periplasmic binding protein-like II"/>
    <property type="match status" value="1"/>
</dbReference>
<evidence type="ECO:0000256" key="2">
    <source>
        <dbReference type="ARBA" id="ARBA00023015"/>
    </source>
</evidence>
<keyword evidence="2" id="KW-0805">Transcription regulation</keyword>
<reference evidence="6 7" key="6">
    <citation type="journal article" date="2011" name="Appl. Environ. Microbiol.">
        <title>Involvement of the azorhizobial chromosome partition gene (parA) in the onset of bacteroid differentiation during Sesbania rostrata stem nodule development.</title>
        <authorList>
            <person name="Liu CT."/>
            <person name="Lee KB."/>
            <person name="Wang YS."/>
            <person name="Peng MH."/>
            <person name="Lee KT."/>
            <person name="Suzuki S."/>
            <person name="Suzuki T."/>
            <person name="Oyaizu H."/>
        </authorList>
    </citation>
    <scope>NUCLEOTIDE SEQUENCE [LARGE SCALE GENOMIC DNA]</scope>
    <source>
        <strain evidence="7">ATCC 43989 / DSM 5975 / JCM 20966 / LMG 6465 / NBRC 14845 / NCIMB 13405 / ORS 571</strain>
    </source>
</reference>
<keyword evidence="4" id="KW-0804">Transcription</keyword>
<gene>
    <name evidence="6" type="primary">lysR</name>
    <name evidence="6" type="ordered locus">AZC_2906</name>
</gene>
<dbReference type="KEGG" id="azc:AZC_2906"/>
<sequence length="323" mass="35112">MAGSVLLTPRQRLDPTVTSPLDDHRLRYLYEAIRLGSVRAAADHLAVNASVVSRQIAHLEKDLGLLLIERLGRGVRATEAGELLAQRFRQWTADREDTLAKLNELQGLKRGHLDIISGEGFVSDLIAGPLTRFWERHPNLTMSVEVASTNDVIRGVAEDRYHIGLVYNAPPDPRLRTAASSRQPICLVVSPDHPLARQGAPVPLRAVAELPVGLMHARYGTRQIVAMAEMAEKVTLAPVLTTGSIYVLREFVKSGRGVTLLPAFAIASDMAAGELVALPMENPLLLSVEARLITRLGRQLPSAAAQLLRVLIGQLKAFHAAGT</sequence>
<reference evidence="7" key="2">
    <citation type="submission" date="2007-04" db="EMBL/GenBank/DDBJ databases">
        <title>Complete genome sequence of the nitrogen-fixing bacterium Azorhizobium caulinodans ORS571.</title>
        <authorList>
            <person name="Lee K.B."/>
            <person name="Backer P.D."/>
            <person name="Aono T."/>
            <person name="Liu C.T."/>
            <person name="Suzuki S."/>
            <person name="Suzuki T."/>
            <person name="Kaneko T."/>
            <person name="Yamada M."/>
            <person name="Tabata S."/>
            <person name="Kupfer D.M."/>
            <person name="Najar F.Z."/>
            <person name="Wiley G.B."/>
            <person name="Roe B."/>
            <person name="Binnewies T."/>
            <person name="Ussery D."/>
            <person name="Vereecke D."/>
            <person name="Gevers D."/>
            <person name="Holsters M."/>
            <person name="Oyaizu H."/>
        </authorList>
    </citation>
    <scope>NUCLEOTIDE SEQUENCE [LARGE SCALE GENOMIC DNA]</scope>
    <source>
        <strain evidence="7">ATCC 43989 / DSM 5975 / JCM 20966 / LMG 6465 / NBRC 14845 / NCIMB 13405 / ORS 571</strain>
    </source>
</reference>
<reference evidence="6 7" key="3">
    <citation type="journal article" date="2008" name="BMC Genomics">
        <title>The genome of the versatile nitrogen fixer Azorhizobium caulinodans ORS571.</title>
        <authorList>
            <person name="Lee KB."/>
            <person name="Backer P.D."/>
            <person name="Aono T."/>
            <person name="Liu CT."/>
            <person name="Suzuki S."/>
            <person name="Suzuki T."/>
            <person name="Kaneko T."/>
            <person name="Yamada M."/>
            <person name="Tabata S."/>
            <person name="Kupfer D.M."/>
            <person name="Najar F.Z."/>
            <person name="Wiley G.B."/>
            <person name="Roe B."/>
            <person name="Binnewies T.T."/>
            <person name="Ussery D.W."/>
            <person name="D'Haeze W."/>
            <person name="Herder J.D."/>
            <person name="Gevers D."/>
            <person name="Vereecke D."/>
            <person name="Holsters M."/>
            <person name="Oyaizu H."/>
        </authorList>
    </citation>
    <scope>NUCLEOTIDE SEQUENCE [LARGE SCALE GENOMIC DNA]</scope>
    <source>
        <strain evidence="7">ATCC 43989 / DSM 5975 / JCM 20966 / LMG 6465 / NBRC 14845 / NCIMB 13405 / ORS 571</strain>
    </source>
</reference>
<evidence type="ECO:0000313" key="6">
    <source>
        <dbReference type="EMBL" id="BAF88904.1"/>
    </source>
</evidence>
<dbReference type="PANTHER" id="PTHR30419:SF8">
    <property type="entry name" value="NITROGEN ASSIMILATION TRANSCRIPTIONAL ACTIVATOR-RELATED"/>
    <property type="match status" value="1"/>
</dbReference>
<evidence type="ECO:0000313" key="7">
    <source>
        <dbReference type="Proteomes" id="UP000000270"/>
    </source>
</evidence>
<dbReference type="InterPro" id="IPR036388">
    <property type="entry name" value="WH-like_DNA-bd_sf"/>
</dbReference>
<evidence type="ECO:0000256" key="1">
    <source>
        <dbReference type="ARBA" id="ARBA00009437"/>
    </source>
</evidence>
<comment type="similarity">
    <text evidence="1">Belongs to the LysR transcriptional regulatory family.</text>
</comment>
<evidence type="ECO:0000259" key="5">
    <source>
        <dbReference type="PROSITE" id="PS50931"/>
    </source>
</evidence>
<evidence type="ECO:0000256" key="4">
    <source>
        <dbReference type="ARBA" id="ARBA00023163"/>
    </source>
</evidence>
<protein>
    <submittedName>
        <fullName evidence="6">Transcriptional regulator</fullName>
    </submittedName>
</protein>
<dbReference type="PROSITE" id="PS50931">
    <property type="entry name" value="HTH_LYSR"/>
    <property type="match status" value="1"/>
</dbReference>
<accession>A8IDB2</accession>
<dbReference type="InterPro" id="IPR000847">
    <property type="entry name" value="LysR_HTH_N"/>
</dbReference>
<dbReference type="PANTHER" id="PTHR30419">
    <property type="entry name" value="HTH-TYPE TRANSCRIPTIONAL REGULATOR YBHD"/>
    <property type="match status" value="1"/>
</dbReference>
<dbReference type="InterPro" id="IPR050950">
    <property type="entry name" value="HTH-type_LysR_regulators"/>
</dbReference>
<dbReference type="Pfam" id="PF00126">
    <property type="entry name" value="HTH_1"/>
    <property type="match status" value="1"/>
</dbReference>
<dbReference type="SUPFAM" id="SSF46785">
    <property type="entry name" value="Winged helix' DNA-binding domain"/>
    <property type="match status" value="1"/>
</dbReference>
<keyword evidence="3" id="KW-0238">DNA-binding</keyword>
<dbReference type="EMBL" id="AP009384">
    <property type="protein sequence ID" value="BAF88904.1"/>
    <property type="molecule type" value="Genomic_DNA"/>
</dbReference>
<dbReference type="Proteomes" id="UP000000270">
    <property type="component" value="Chromosome"/>
</dbReference>
<dbReference type="Pfam" id="PF03466">
    <property type="entry name" value="LysR_substrate"/>
    <property type="match status" value="1"/>
</dbReference>